<evidence type="ECO:0000259" key="13">
    <source>
        <dbReference type="Pfam" id="PF00224"/>
    </source>
</evidence>
<dbReference type="GO" id="GO:0005524">
    <property type="term" value="F:ATP binding"/>
    <property type="evidence" value="ECO:0007669"/>
    <property type="project" value="UniProtKB-KW"/>
</dbReference>
<dbReference type="Gene3D" id="3.20.20.60">
    <property type="entry name" value="Phosphoenolpyruvate-binding domains"/>
    <property type="match status" value="2"/>
</dbReference>
<keyword evidence="9" id="KW-0460">Magnesium</keyword>
<evidence type="ECO:0000256" key="3">
    <source>
        <dbReference type="ARBA" id="ARBA00012142"/>
    </source>
</evidence>
<dbReference type="EMBL" id="MTEI01000022">
    <property type="protein sequence ID" value="OQW86136.1"/>
    <property type="molecule type" value="Genomic_DNA"/>
</dbReference>
<evidence type="ECO:0000256" key="4">
    <source>
        <dbReference type="ARBA" id="ARBA00022679"/>
    </source>
</evidence>
<dbReference type="InterPro" id="IPR001697">
    <property type="entry name" value="Pyr_Knase"/>
</dbReference>
<dbReference type="PANTHER" id="PTHR11817">
    <property type="entry name" value="PYRUVATE KINASE"/>
    <property type="match status" value="1"/>
</dbReference>
<evidence type="ECO:0000256" key="1">
    <source>
        <dbReference type="ARBA" id="ARBA00004997"/>
    </source>
</evidence>
<dbReference type="Pfam" id="PF00224">
    <property type="entry name" value="PK"/>
    <property type="match status" value="2"/>
</dbReference>
<dbReference type="SUPFAM" id="SSF51621">
    <property type="entry name" value="Phosphoenolpyruvate/pyruvate domain"/>
    <property type="match status" value="1"/>
</dbReference>
<keyword evidence="6" id="KW-0547">Nucleotide-binding</keyword>
<protein>
    <recommendedName>
        <fullName evidence="3">pyruvate kinase</fullName>
        <ecNumber evidence="3">2.7.1.40</ecNumber>
    </recommendedName>
</protein>
<accession>A0A1W9KPQ0</accession>
<dbReference type="GO" id="GO:0000287">
    <property type="term" value="F:magnesium ion binding"/>
    <property type="evidence" value="ECO:0007669"/>
    <property type="project" value="InterPro"/>
</dbReference>
<evidence type="ECO:0000256" key="9">
    <source>
        <dbReference type="ARBA" id="ARBA00022842"/>
    </source>
</evidence>
<dbReference type="SUPFAM" id="SSF50800">
    <property type="entry name" value="PK beta-barrel domain-like"/>
    <property type="match status" value="1"/>
</dbReference>
<keyword evidence="7" id="KW-0418">Kinase</keyword>
<dbReference type="Proteomes" id="UP000192505">
    <property type="component" value="Unassembled WGS sequence"/>
</dbReference>
<evidence type="ECO:0000256" key="10">
    <source>
        <dbReference type="ARBA" id="ARBA00023152"/>
    </source>
</evidence>
<dbReference type="GO" id="GO:0030955">
    <property type="term" value="F:potassium ion binding"/>
    <property type="evidence" value="ECO:0007669"/>
    <property type="project" value="InterPro"/>
</dbReference>
<comment type="pathway">
    <text evidence="1">Carbohydrate degradation; glycolysis; pyruvate from D-glyceraldehyde 3-phosphate: step 5/5.</text>
</comment>
<keyword evidence="5" id="KW-0479">Metal-binding</keyword>
<dbReference type="EC" id="2.7.1.40" evidence="3"/>
<evidence type="ECO:0000256" key="11">
    <source>
        <dbReference type="ARBA" id="ARBA00023317"/>
    </source>
</evidence>
<keyword evidence="4" id="KW-0808">Transferase</keyword>
<evidence type="ECO:0000256" key="5">
    <source>
        <dbReference type="ARBA" id="ARBA00022723"/>
    </source>
</evidence>
<dbReference type="GO" id="GO:0004743">
    <property type="term" value="F:pyruvate kinase activity"/>
    <property type="evidence" value="ECO:0007669"/>
    <property type="project" value="UniProtKB-EC"/>
</dbReference>
<keyword evidence="8" id="KW-0067">ATP-binding</keyword>
<dbReference type="InterPro" id="IPR015813">
    <property type="entry name" value="Pyrv/PenolPyrv_kinase-like_dom"/>
</dbReference>
<gene>
    <name evidence="14" type="ORF">BWK72_18715</name>
</gene>
<evidence type="ECO:0000256" key="8">
    <source>
        <dbReference type="ARBA" id="ARBA00022840"/>
    </source>
</evidence>
<feature type="domain" description="Pyruvate kinase barrel" evidence="13">
    <location>
        <begin position="151"/>
        <end position="228"/>
    </location>
</feature>
<organism evidence="14 15">
    <name type="scientific">Rhodoferax ferrireducens</name>
    <dbReference type="NCBI Taxonomy" id="192843"/>
    <lineage>
        <taxon>Bacteria</taxon>
        <taxon>Pseudomonadati</taxon>
        <taxon>Pseudomonadota</taxon>
        <taxon>Betaproteobacteria</taxon>
        <taxon>Burkholderiales</taxon>
        <taxon>Comamonadaceae</taxon>
        <taxon>Rhodoferax</taxon>
    </lineage>
</organism>
<dbReference type="InterPro" id="IPR015793">
    <property type="entry name" value="Pyrv_Knase_brl"/>
</dbReference>
<comment type="similarity">
    <text evidence="2">Belongs to the pyruvate kinase family.</text>
</comment>
<dbReference type="GO" id="GO:0016301">
    <property type="term" value="F:kinase activity"/>
    <property type="evidence" value="ECO:0007669"/>
    <property type="project" value="UniProtKB-KW"/>
</dbReference>
<dbReference type="UniPathway" id="UPA00109">
    <property type="reaction ID" value="UER00188"/>
</dbReference>
<evidence type="ECO:0000313" key="15">
    <source>
        <dbReference type="Proteomes" id="UP000192505"/>
    </source>
</evidence>
<feature type="domain" description="Pyruvate kinase barrel" evidence="13">
    <location>
        <begin position="375"/>
        <end position="597"/>
    </location>
</feature>
<evidence type="ECO:0000256" key="12">
    <source>
        <dbReference type="SAM" id="MobiDB-lite"/>
    </source>
</evidence>
<keyword evidence="11" id="KW-0670">Pyruvate</keyword>
<dbReference type="InterPro" id="IPR011037">
    <property type="entry name" value="Pyrv_Knase-like_insert_dom_sf"/>
</dbReference>
<evidence type="ECO:0000256" key="7">
    <source>
        <dbReference type="ARBA" id="ARBA00022777"/>
    </source>
</evidence>
<comment type="caution">
    <text evidence="14">The sequence shown here is derived from an EMBL/GenBank/DDBJ whole genome shotgun (WGS) entry which is preliminary data.</text>
</comment>
<name>A0A1W9KPQ0_9BURK</name>
<dbReference type="AlphaFoldDB" id="A0A1W9KPQ0"/>
<evidence type="ECO:0000256" key="2">
    <source>
        <dbReference type="ARBA" id="ARBA00008663"/>
    </source>
</evidence>
<reference evidence="14 15" key="1">
    <citation type="submission" date="2017-01" db="EMBL/GenBank/DDBJ databases">
        <title>Novel large sulfur bacteria in the metagenomes of groundwater-fed chemosynthetic microbial mats in the Lake Huron basin.</title>
        <authorList>
            <person name="Sharrar A.M."/>
            <person name="Flood B.E."/>
            <person name="Bailey J.V."/>
            <person name="Jones D.S."/>
            <person name="Biddanda B."/>
            <person name="Ruberg S.A."/>
            <person name="Marcus D.N."/>
            <person name="Dick G.J."/>
        </authorList>
    </citation>
    <scope>NUCLEOTIDE SEQUENCE [LARGE SCALE GENOMIC DNA]</scope>
    <source>
        <strain evidence="14">A7</strain>
    </source>
</reference>
<evidence type="ECO:0000256" key="6">
    <source>
        <dbReference type="ARBA" id="ARBA00022741"/>
    </source>
</evidence>
<feature type="region of interest" description="Disordered" evidence="12">
    <location>
        <begin position="125"/>
        <end position="146"/>
    </location>
</feature>
<keyword evidence="10" id="KW-0324">Glycolysis</keyword>
<feature type="region of interest" description="Disordered" evidence="12">
    <location>
        <begin position="1"/>
        <end position="21"/>
    </location>
</feature>
<dbReference type="InterPro" id="IPR040442">
    <property type="entry name" value="Pyrv_kinase-like_dom_sf"/>
</dbReference>
<sequence>MTDLAKQTPGNPPETLRNGTPSCQEPYLNVIGQLQQLRQAMLASEADLQSELTRVQPSYQASARNLVHYLSLRSVDLRPLQEQLAQLGLSSLGRAESDVLANLDKVLCILEHLVQPAPDKLARLQPPGPSGHAGLSKAHTTDLLGPQRDGRATRIMVTLAKEAATNVSLVQDLVNAGMDIARINCAHDSPADWLNMAAHVRRAAQAAQRPVKILVDLGGPKIRTGEVAYRTPVLKLKPVKDHLGRVVRAARLQLRPIHSTTMVPGVDASVGVWDLWLERLKSGMSLDFVDARGAKRHLQVIKRDDQGAIAECPQTAYLTPETVLTLGGVTGKKKHSTLVCQIESQPGALHLNQGDVLMLTKPHADGAAGWPLEEAESSRGDGLQISCTLPQVIDQVKEGERIWFDDGRIGGVIRQKHPDCLVIDITQARESGEKLAGDKGINLPDSQLDLPPLTPKDLEDLAVMAPYADMVGLSFVHKPSDVALLRAKLAELGRPDMGILLKIETLQGFENLPALMLAAMEARAAGVMIARGDLAVECGYERLAEVQEEILWCTEAAHMPVIWATQVLESMVKTGLPSRAEISDAGLGVRAECVMLNKGPFITQAIATLDDILQRMGAHQTKKRPLLRALRAWAHAPTLAS</sequence>
<dbReference type="NCBIfam" id="NF011314">
    <property type="entry name" value="PRK14725.1"/>
    <property type="match status" value="1"/>
</dbReference>
<proteinExistence type="inferred from homology"/>
<evidence type="ECO:0000313" key="14">
    <source>
        <dbReference type="EMBL" id="OQW86136.1"/>
    </source>
</evidence>